<accession>A0A7J7LWY5</accession>
<name>A0A7J7LWY5_9MAGN</name>
<comment type="caution">
    <text evidence="2">The sequence shown here is derived from an EMBL/GenBank/DDBJ whole genome shotgun (WGS) entry which is preliminary data.</text>
</comment>
<dbReference type="Proteomes" id="UP000541444">
    <property type="component" value="Unassembled WGS sequence"/>
</dbReference>
<dbReference type="PANTHER" id="PTHR34539">
    <property type="entry name" value="T6J4.11 PROTEIN"/>
    <property type="match status" value="1"/>
</dbReference>
<evidence type="ECO:0000313" key="3">
    <source>
        <dbReference type="Proteomes" id="UP000541444"/>
    </source>
</evidence>
<evidence type="ECO:0000256" key="1">
    <source>
        <dbReference type="SAM" id="MobiDB-lite"/>
    </source>
</evidence>
<protein>
    <submittedName>
        <fullName evidence="2">Uncharacterized protein</fullName>
    </submittedName>
</protein>
<gene>
    <name evidence="2" type="ORF">GIB67_036828</name>
</gene>
<dbReference type="EMBL" id="JACGCM010001948">
    <property type="protein sequence ID" value="KAF6147109.1"/>
    <property type="molecule type" value="Genomic_DNA"/>
</dbReference>
<evidence type="ECO:0000313" key="2">
    <source>
        <dbReference type="EMBL" id="KAF6147109.1"/>
    </source>
</evidence>
<organism evidence="2 3">
    <name type="scientific">Kingdonia uniflora</name>
    <dbReference type="NCBI Taxonomy" id="39325"/>
    <lineage>
        <taxon>Eukaryota</taxon>
        <taxon>Viridiplantae</taxon>
        <taxon>Streptophyta</taxon>
        <taxon>Embryophyta</taxon>
        <taxon>Tracheophyta</taxon>
        <taxon>Spermatophyta</taxon>
        <taxon>Magnoliopsida</taxon>
        <taxon>Ranunculales</taxon>
        <taxon>Circaeasteraceae</taxon>
        <taxon>Kingdonia</taxon>
    </lineage>
</organism>
<dbReference type="AlphaFoldDB" id="A0A7J7LWY5"/>
<reference evidence="2 3" key="1">
    <citation type="journal article" date="2020" name="IScience">
        <title>Genome Sequencing of the Endangered Kingdonia uniflora (Circaeasteraceae, Ranunculales) Reveals Potential Mechanisms of Evolutionary Specialization.</title>
        <authorList>
            <person name="Sun Y."/>
            <person name="Deng T."/>
            <person name="Zhang A."/>
            <person name="Moore M.J."/>
            <person name="Landis J.B."/>
            <person name="Lin N."/>
            <person name="Zhang H."/>
            <person name="Zhang X."/>
            <person name="Huang J."/>
            <person name="Zhang X."/>
            <person name="Sun H."/>
            <person name="Wang H."/>
        </authorList>
    </citation>
    <scope>NUCLEOTIDE SEQUENCE [LARGE SCALE GENOMIC DNA]</scope>
    <source>
        <strain evidence="2">TB1705</strain>
        <tissue evidence="2">Leaf</tissue>
    </source>
</reference>
<sequence>MADTTTSSNKKRVWSESDLESPETKRLRENLLDILEDSEPSESSTQDLDSVMKFFEQEISLLKPSSTTSLDTQPELGYLLEASDDELGLPPRDEETKGDDGVLPSVEFGLDQIWRFEDEIPSYEFEIVDDDGVLFDYSDVFYNWTPESLPAL</sequence>
<keyword evidence="3" id="KW-1185">Reference proteome</keyword>
<proteinExistence type="predicted"/>
<dbReference type="PANTHER" id="PTHR34539:SF19">
    <property type="entry name" value="T6J4.11 PROTEIN"/>
    <property type="match status" value="1"/>
</dbReference>
<dbReference type="OrthoDB" id="781489at2759"/>
<feature type="region of interest" description="Disordered" evidence="1">
    <location>
        <begin position="1"/>
        <end position="22"/>
    </location>
</feature>